<keyword evidence="3 11" id="KW-0812">Transmembrane</keyword>
<evidence type="ECO:0000256" key="10">
    <source>
        <dbReference type="RuleBase" id="RU003983"/>
    </source>
</evidence>
<feature type="domain" description="Peptidase M48" evidence="12">
    <location>
        <begin position="80"/>
        <end position="283"/>
    </location>
</feature>
<evidence type="ECO:0000256" key="6">
    <source>
        <dbReference type="ARBA" id="ARBA00022833"/>
    </source>
</evidence>
<dbReference type="InterPro" id="IPR050083">
    <property type="entry name" value="HtpX_protease"/>
</dbReference>
<evidence type="ECO:0000256" key="9">
    <source>
        <dbReference type="ARBA" id="ARBA00023136"/>
    </source>
</evidence>
<comment type="cofactor">
    <cofactor evidence="10">
        <name>Zn(2+)</name>
        <dbReference type="ChEBI" id="CHEBI:29105"/>
    </cofactor>
    <text evidence="10">Binds 1 zinc ion per subunit.</text>
</comment>
<comment type="similarity">
    <text evidence="10">Belongs to the peptidase M48 family.</text>
</comment>
<feature type="transmembrane region" description="Helical" evidence="11">
    <location>
        <begin position="38"/>
        <end position="55"/>
    </location>
</feature>
<proteinExistence type="inferred from homology"/>
<evidence type="ECO:0000256" key="1">
    <source>
        <dbReference type="ARBA" id="ARBA00022475"/>
    </source>
</evidence>
<dbReference type="PANTHER" id="PTHR43221">
    <property type="entry name" value="PROTEASE HTPX"/>
    <property type="match status" value="1"/>
</dbReference>
<name>D3SSE0_NATMM</name>
<dbReference type="HOGENOM" id="CLU_042266_0_2_2"/>
<dbReference type="GO" id="GO:0004222">
    <property type="term" value="F:metalloendopeptidase activity"/>
    <property type="evidence" value="ECO:0007669"/>
    <property type="project" value="InterPro"/>
</dbReference>
<feature type="transmembrane region" description="Helical" evidence="11">
    <location>
        <begin position="12"/>
        <end position="32"/>
    </location>
</feature>
<evidence type="ECO:0000259" key="12">
    <source>
        <dbReference type="Pfam" id="PF01435"/>
    </source>
</evidence>
<keyword evidence="9 11" id="KW-0472">Membrane</keyword>
<keyword evidence="8 10" id="KW-0482">Metalloprotease</keyword>
<keyword evidence="4" id="KW-0479">Metal-binding</keyword>
<evidence type="ECO:0000256" key="3">
    <source>
        <dbReference type="ARBA" id="ARBA00022692"/>
    </source>
</evidence>
<dbReference type="Proteomes" id="UP000001879">
    <property type="component" value="Chromosome"/>
</dbReference>
<evidence type="ECO:0000256" key="8">
    <source>
        <dbReference type="ARBA" id="ARBA00023049"/>
    </source>
</evidence>
<dbReference type="PANTHER" id="PTHR43221:SF2">
    <property type="entry name" value="PROTEASE HTPX HOMOLOG"/>
    <property type="match status" value="1"/>
</dbReference>
<dbReference type="InterPro" id="IPR001915">
    <property type="entry name" value="Peptidase_M48"/>
</dbReference>
<reference evidence="14" key="1">
    <citation type="submission" date="2010-02" db="EMBL/GenBank/DDBJ databases">
        <title>Complete sequence of chromosome of Natrialba magadii ATCC 43099.</title>
        <authorList>
            <consortium name="US DOE Joint Genome Institute"/>
            <person name="Lucas S."/>
            <person name="Copeland A."/>
            <person name="Lapidus A."/>
            <person name="Cheng J.-F."/>
            <person name="Bruce D."/>
            <person name="Goodwin L."/>
            <person name="Pitluck S."/>
            <person name="Davenport K."/>
            <person name="Saunders E."/>
            <person name="Detter J.C."/>
            <person name="Han C."/>
            <person name="Tapia R."/>
            <person name="Land M."/>
            <person name="Hauser L."/>
            <person name="Kyrpides N."/>
            <person name="Mikhailova N."/>
            <person name="De Castro R.E."/>
            <person name="Maupin-Furlow J.A."/>
            <person name="Woyke T."/>
        </authorList>
    </citation>
    <scope>NUCLEOTIDE SEQUENCE [LARGE SCALE GENOMIC DNA]</scope>
    <source>
        <strain evidence="14">ATCC 43099 / DSM 3394 / CCM 3739 / CIP 104546 / IAM 13178 / JCM 8861 / NBRC 102185 / NCIMB 2190 / MS3</strain>
    </source>
</reference>
<dbReference type="AlphaFoldDB" id="D3SSE0"/>
<accession>D3SSE0</accession>
<keyword evidence="5 10" id="KW-0378">Hydrolase</keyword>
<evidence type="ECO:0000256" key="2">
    <source>
        <dbReference type="ARBA" id="ARBA00022670"/>
    </source>
</evidence>
<keyword evidence="14" id="KW-1185">Reference proteome</keyword>
<dbReference type="PaxDb" id="547559-Nmag_1286"/>
<reference evidence="13 14" key="2">
    <citation type="journal article" date="2012" name="BMC Genomics">
        <title>A comparative genomics perspective on the genetic content of the alkaliphilic haloarchaeon Natrialba magadii ATCC 43099T.</title>
        <authorList>
            <person name="Siddaramappa S."/>
            <person name="Challacombe J.F."/>
            <person name="Decastro R.E."/>
            <person name="Pfeiffer F."/>
            <person name="Sastre D.E."/>
            <person name="Gimenez M.I."/>
            <person name="Paggi R.A."/>
            <person name="Detter J.C."/>
            <person name="Davenport K.W."/>
            <person name="Goodwin L.A."/>
            <person name="Kyrpides N."/>
            <person name="Tapia R."/>
            <person name="Pitluck S."/>
            <person name="Lucas S."/>
            <person name="Woyke T."/>
            <person name="Maupin-Furlow J.A."/>
        </authorList>
    </citation>
    <scope>NUCLEOTIDE SEQUENCE [LARGE SCALE GENOMIC DNA]</scope>
    <source>
        <strain evidence="14">ATCC 43099 / DSM 3394 / CCM 3739 / CIP 104546 / IAM 13178 / JCM 8861 / NBRC 102185 / NCIMB 2190 / MS3</strain>
    </source>
</reference>
<keyword evidence="7 11" id="KW-1133">Transmembrane helix</keyword>
<dbReference type="eggNOG" id="arCOG01331">
    <property type="taxonomic scope" value="Archaea"/>
</dbReference>
<dbReference type="CDD" id="cd07327">
    <property type="entry name" value="M48B_HtpX_like"/>
    <property type="match status" value="1"/>
</dbReference>
<evidence type="ECO:0000313" key="14">
    <source>
        <dbReference type="Proteomes" id="UP000001879"/>
    </source>
</evidence>
<protein>
    <submittedName>
        <fullName evidence="13">HtpX-like protease</fullName>
        <ecNumber evidence="13">3.4.24.-</ecNumber>
    </submittedName>
</protein>
<dbReference type="EC" id="3.4.24.-" evidence="13"/>
<evidence type="ECO:0000256" key="7">
    <source>
        <dbReference type="ARBA" id="ARBA00022989"/>
    </source>
</evidence>
<keyword evidence="6 10" id="KW-0862">Zinc</keyword>
<feature type="transmembrane region" description="Helical" evidence="11">
    <location>
        <begin position="175"/>
        <end position="200"/>
    </location>
</feature>
<evidence type="ECO:0000256" key="11">
    <source>
        <dbReference type="SAM" id="Phobius"/>
    </source>
</evidence>
<dbReference type="OrthoDB" id="28389at2157"/>
<organism evidence="13 14">
    <name type="scientific">Natrialba magadii (strain ATCC 43099 / DSM 3394 / CCM 3739 / CIP 104546 / IAM 13178 / JCM 8861 / NBRC 102185 / NCIMB 2190 / MS3)</name>
    <name type="common">Natronobacterium magadii</name>
    <dbReference type="NCBI Taxonomy" id="547559"/>
    <lineage>
        <taxon>Archaea</taxon>
        <taxon>Methanobacteriati</taxon>
        <taxon>Methanobacteriota</taxon>
        <taxon>Stenosarchaea group</taxon>
        <taxon>Halobacteria</taxon>
        <taxon>Halobacteriales</taxon>
        <taxon>Natrialbaceae</taxon>
        <taxon>Natrialba</taxon>
    </lineage>
</organism>
<dbReference type="GeneID" id="8824118"/>
<dbReference type="GO" id="GO:0046872">
    <property type="term" value="F:metal ion binding"/>
    <property type="evidence" value="ECO:0007669"/>
    <property type="project" value="UniProtKB-KW"/>
</dbReference>
<dbReference type="RefSeq" id="WP_012996497.1">
    <property type="nucleotide sequence ID" value="NC_013922.1"/>
</dbReference>
<dbReference type="EMBL" id="CP001932">
    <property type="protein sequence ID" value="ADD04866.1"/>
    <property type="molecule type" value="Genomic_DNA"/>
</dbReference>
<evidence type="ECO:0000256" key="4">
    <source>
        <dbReference type="ARBA" id="ARBA00022723"/>
    </source>
</evidence>
<sequence length="295" mass="31793">MDWSSDRRLQWRMLLALVLTLAGYAVLGWVVLSVLSTTMALVVCALFAVIILTSVSQADYIAYWATNAVAIDREQYPLLYDTIERLARQADLPVPPVAVIPSDEPNALSAGTGNRTVVCVTTGLLRTLEDDELEAVLAHELAYLKNDDSTVMTVAGFPMVVSAVALSTARRTFTFGSWLIGLPFLLGTYLLFVGLPVYLASLPGTLVLSRYREYAADRGAVAITGDPYALASALATLHGEPAPPDADLRTVAGFNAFCIVPTHSLSPVSTHPPTHRRIARLREQFVENTSGAAST</sequence>
<evidence type="ECO:0000256" key="5">
    <source>
        <dbReference type="ARBA" id="ARBA00022801"/>
    </source>
</evidence>
<keyword evidence="2 10" id="KW-0645">Protease</keyword>
<dbReference type="GO" id="GO:0006508">
    <property type="term" value="P:proteolysis"/>
    <property type="evidence" value="ECO:0007669"/>
    <property type="project" value="UniProtKB-KW"/>
</dbReference>
<dbReference type="KEGG" id="nmg:Nmag_1286"/>
<dbReference type="Gene3D" id="3.30.2010.10">
    <property type="entry name" value="Metalloproteases ('zincins'), catalytic domain"/>
    <property type="match status" value="1"/>
</dbReference>
<evidence type="ECO:0000313" key="13">
    <source>
        <dbReference type="EMBL" id="ADD04866.1"/>
    </source>
</evidence>
<gene>
    <name evidence="13" type="primary">htpX3</name>
    <name evidence="13" type="ordered locus">Nmag_1286</name>
</gene>
<keyword evidence="1" id="KW-1003">Cell membrane</keyword>
<dbReference type="STRING" id="547559.Nmag_1286"/>
<dbReference type="Pfam" id="PF01435">
    <property type="entry name" value="Peptidase_M48"/>
    <property type="match status" value="1"/>
</dbReference>